<accession>A0ACC2LLW4</accession>
<organism evidence="1 2">
    <name type="scientific">Persea americana</name>
    <name type="common">Avocado</name>
    <dbReference type="NCBI Taxonomy" id="3435"/>
    <lineage>
        <taxon>Eukaryota</taxon>
        <taxon>Viridiplantae</taxon>
        <taxon>Streptophyta</taxon>
        <taxon>Embryophyta</taxon>
        <taxon>Tracheophyta</taxon>
        <taxon>Spermatophyta</taxon>
        <taxon>Magnoliopsida</taxon>
        <taxon>Magnoliidae</taxon>
        <taxon>Laurales</taxon>
        <taxon>Lauraceae</taxon>
        <taxon>Persea</taxon>
    </lineage>
</organism>
<evidence type="ECO:0000313" key="1">
    <source>
        <dbReference type="EMBL" id="KAJ8634387.1"/>
    </source>
</evidence>
<evidence type="ECO:0000313" key="2">
    <source>
        <dbReference type="Proteomes" id="UP001234297"/>
    </source>
</evidence>
<name>A0ACC2LLW4_PERAE</name>
<gene>
    <name evidence="1" type="ORF">MRB53_027723</name>
</gene>
<protein>
    <submittedName>
        <fullName evidence="1">Uncharacterized protein</fullName>
    </submittedName>
</protein>
<dbReference type="EMBL" id="CM056816">
    <property type="protein sequence ID" value="KAJ8634387.1"/>
    <property type="molecule type" value="Genomic_DNA"/>
</dbReference>
<keyword evidence="2" id="KW-1185">Reference proteome</keyword>
<dbReference type="Proteomes" id="UP001234297">
    <property type="component" value="Chromosome 8"/>
</dbReference>
<proteinExistence type="predicted"/>
<reference evidence="1 2" key="1">
    <citation type="journal article" date="2022" name="Hortic Res">
        <title>A haplotype resolved chromosomal level avocado genome allows analysis of novel avocado genes.</title>
        <authorList>
            <person name="Nath O."/>
            <person name="Fletcher S.J."/>
            <person name="Hayward A."/>
            <person name="Shaw L.M."/>
            <person name="Masouleh A.K."/>
            <person name="Furtado A."/>
            <person name="Henry R.J."/>
            <person name="Mitter N."/>
        </authorList>
    </citation>
    <scope>NUCLEOTIDE SEQUENCE [LARGE SCALE GENOMIC DNA]</scope>
    <source>
        <strain evidence="2">cv. Hass</strain>
    </source>
</reference>
<sequence length="166" mass="17347">MAQENAEVQEVKVGGLNGSPKVVVYSFLKPQLLVQAPKAADAVQFYKAAFGAEELKRATNPKRKAEHDLPLILSAELKIGPSVIIVGDQTVETAKTTDGAGFSFCLEADDVEAAVTKAVKAGASVVEPVPDSEAGCCGARSVTVKDPFGYVWSIYSAGKSCADVEA</sequence>
<comment type="caution">
    <text evidence="1">The sequence shown here is derived from an EMBL/GenBank/DDBJ whole genome shotgun (WGS) entry which is preliminary data.</text>
</comment>